<sequence length="156" mass="16857">MVLFVALLAPAILAGGLLAGQLTGYDAVTPAAEVPDGAVDRERERVMQARQRAWPGDDAQTAGGGGVLAFEPVLAPAPPHPDATYEGPVPAPPLREVVPERVAVPVPEAPVARPEVDVEERRPGWERPPVRRVGCPGEWAETWLWEMCQEHQRRLA</sequence>
<evidence type="ECO:0000313" key="4">
    <source>
        <dbReference type="Proteomes" id="UP000661607"/>
    </source>
</evidence>
<protein>
    <submittedName>
        <fullName evidence="3">Uncharacterized protein</fullName>
    </submittedName>
</protein>
<reference evidence="3 4" key="1">
    <citation type="submission" date="2020-10" db="EMBL/GenBank/DDBJ databases">
        <title>Sequencing the genomes of 1000 actinobacteria strains.</title>
        <authorList>
            <person name="Klenk H.-P."/>
        </authorList>
    </citation>
    <scope>NUCLEOTIDE SEQUENCE [LARGE SCALE GENOMIC DNA]</scope>
    <source>
        <strain evidence="3 4">DSM 43748</strain>
    </source>
</reference>
<accession>A0ABR9KNG0</accession>
<evidence type="ECO:0000256" key="2">
    <source>
        <dbReference type="SAM" id="SignalP"/>
    </source>
</evidence>
<keyword evidence="4" id="KW-1185">Reference proteome</keyword>
<dbReference type="RefSeq" id="WP_192778121.1">
    <property type="nucleotide sequence ID" value="NZ_BAAASY010000006.1"/>
</dbReference>
<feature type="region of interest" description="Disordered" evidence="1">
    <location>
        <begin position="70"/>
        <end position="92"/>
    </location>
</feature>
<comment type="caution">
    <text evidence="3">The sequence shown here is derived from an EMBL/GenBank/DDBJ whole genome shotgun (WGS) entry which is preliminary data.</text>
</comment>
<gene>
    <name evidence="3" type="ORF">H4W81_006349</name>
</gene>
<feature type="signal peptide" evidence="2">
    <location>
        <begin position="1"/>
        <end position="19"/>
    </location>
</feature>
<dbReference type="EMBL" id="JADBEF010000001">
    <property type="protein sequence ID" value="MBE1563570.1"/>
    <property type="molecule type" value="Genomic_DNA"/>
</dbReference>
<proteinExistence type="predicted"/>
<dbReference type="Proteomes" id="UP000661607">
    <property type="component" value="Unassembled WGS sequence"/>
</dbReference>
<evidence type="ECO:0000313" key="3">
    <source>
        <dbReference type="EMBL" id="MBE1563570.1"/>
    </source>
</evidence>
<feature type="chain" id="PRO_5045833533" evidence="2">
    <location>
        <begin position="20"/>
        <end position="156"/>
    </location>
</feature>
<organism evidence="3 4">
    <name type="scientific">Nonomuraea africana</name>
    <dbReference type="NCBI Taxonomy" id="46171"/>
    <lineage>
        <taxon>Bacteria</taxon>
        <taxon>Bacillati</taxon>
        <taxon>Actinomycetota</taxon>
        <taxon>Actinomycetes</taxon>
        <taxon>Streptosporangiales</taxon>
        <taxon>Streptosporangiaceae</taxon>
        <taxon>Nonomuraea</taxon>
    </lineage>
</organism>
<keyword evidence="2" id="KW-0732">Signal</keyword>
<evidence type="ECO:0000256" key="1">
    <source>
        <dbReference type="SAM" id="MobiDB-lite"/>
    </source>
</evidence>
<name>A0ABR9KNG0_9ACTN</name>